<evidence type="ECO:0000313" key="2">
    <source>
        <dbReference type="EMBL" id="KAE8151025.1"/>
    </source>
</evidence>
<proteinExistence type="predicted"/>
<dbReference type="Proteomes" id="UP000325780">
    <property type="component" value="Unassembled WGS sequence"/>
</dbReference>
<sequence length="675" mass="73563">MGSTAKPFELVDASISELQHALSSGHITSVGLVARYLRRISVYDAAGLKLSAIPILNPSVFEEAASSDARRMAGLPARPLEGIPYLVKDNMKVKGMTVASGSPAFENLVATEDAVCVRLLREAGAVLLGRTNMPAMAYGGMQRGSYGRAESPYNMEYLTAAYASGSSNGSATATTSNFCAFSLGTETVSSGRSPASNNSIVAYTPSRGLLPLRGVWPLYPTCDVVVPHTRTMSDLFTVLDVLAAVDNAPLGDFWNEQKLVPLPSVDTIRPQSFGQLKDDSALRGKRFGVPSMYIGGADSTLSDKINTRPSILKLWERTRAALEACGATVVRVDFPLVTTYEAKAHLGQLVNVKDLPEGWPSVERCQLVAHAWDDFLRVNAQPGLDTLARVDPETIFPLAPNSLQGTPDAANQCSWHEMVKYPHNKPDTISEIPSLKQALEALENARRQTLEQWMDTHGLDAVVFPANGDVGRANADTDPDASLYAWKNGVKYSNGNREIRHLGVPTVSVPMGLMEDTKMPVNLTFAGKAYEDNNLLRYAYAYEQSTKFRQVPFLVPALDSDIVPEPDHPLFQGEMPRLEVTKQSKTIVDTKVNIEVRGSLHTGDDTQLERLTCYVNGDPVDADVNKNEWSLAVRYAVSDRDGTWSRWTSPALYQTIVIIMAQTKTGQAAGHMLLL</sequence>
<keyword evidence="3" id="KW-1185">Reference proteome</keyword>
<dbReference type="InterPro" id="IPR036928">
    <property type="entry name" value="AS_sf"/>
</dbReference>
<gene>
    <name evidence="2" type="ORF">BDV25DRAFT_139275</name>
</gene>
<protein>
    <submittedName>
        <fullName evidence="2">Amidase signature domain-containing protein</fullName>
    </submittedName>
</protein>
<dbReference type="SUPFAM" id="SSF75304">
    <property type="entry name" value="Amidase signature (AS) enzymes"/>
    <property type="match status" value="1"/>
</dbReference>
<dbReference type="InterPro" id="IPR023631">
    <property type="entry name" value="Amidase_dom"/>
</dbReference>
<feature type="domain" description="Amidase" evidence="1">
    <location>
        <begin position="32"/>
        <end position="339"/>
    </location>
</feature>
<dbReference type="PANTHER" id="PTHR42678:SF11">
    <property type="entry name" value="AMIDASE FAMILY PROTEIN"/>
    <property type="match status" value="1"/>
</dbReference>
<dbReference type="Gene3D" id="3.90.1300.10">
    <property type="entry name" value="Amidase signature (AS) domain"/>
    <property type="match status" value="1"/>
</dbReference>
<dbReference type="EMBL" id="ML742080">
    <property type="protein sequence ID" value="KAE8151025.1"/>
    <property type="molecule type" value="Genomic_DNA"/>
</dbReference>
<dbReference type="Pfam" id="PF01425">
    <property type="entry name" value="Amidase"/>
    <property type="match status" value="1"/>
</dbReference>
<dbReference type="AlphaFoldDB" id="A0A5N6TXH0"/>
<dbReference type="PANTHER" id="PTHR42678">
    <property type="entry name" value="AMIDASE"/>
    <property type="match status" value="1"/>
</dbReference>
<accession>A0A5N6TXH0</accession>
<evidence type="ECO:0000313" key="3">
    <source>
        <dbReference type="Proteomes" id="UP000325780"/>
    </source>
</evidence>
<name>A0A5N6TXH0_ASPAV</name>
<evidence type="ECO:0000259" key="1">
    <source>
        <dbReference type="Pfam" id="PF01425"/>
    </source>
</evidence>
<dbReference type="OrthoDB" id="566138at2759"/>
<dbReference type="NCBIfam" id="NF005127">
    <property type="entry name" value="PRK06565.1"/>
    <property type="match status" value="1"/>
</dbReference>
<reference evidence="2 3" key="1">
    <citation type="submission" date="2019-04" db="EMBL/GenBank/DDBJ databases">
        <title>Friends and foes A comparative genomics study of 23 Aspergillus species from section Flavi.</title>
        <authorList>
            <consortium name="DOE Joint Genome Institute"/>
            <person name="Kjaerbolling I."/>
            <person name="Vesth T."/>
            <person name="Frisvad J.C."/>
            <person name="Nybo J.L."/>
            <person name="Theobald S."/>
            <person name="Kildgaard S."/>
            <person name="Isbrandt T."/>
            <person name="Kuo A."/>
            <person name="Sato A."/>
            <person name="Lyhne E.K."/>
            <person name="Kogle M.E."/>
            <person name="Wiebenga A."/>
            <person name="Kun R.S."/>
            <person name="Lubbers R.J."/>
            <person name="Makela M.R."/>
            <person name="Barry K."/>
            <person name="Chovatia M."/>
            <person name="Clum A."/>
            <person name="Daum C."/>
            <person name="Haridas S."/>
            <person name="He G."/>
            <person name="LaButti K."/>
            <person name="Lipzen A."/>
            <person name="Mondo S."/>
            <person name="Riley R."/>
            <person name="Salamov A."/>
            <person name="Simmons B.A."/>
            <person name="Magnuson J.K."/>
            <person name="Henrissat B."/>
            <person name="Mortensen U.H."/>
            <person name="Larsen T.O."/>
            <person name="Devries R.P."/>
            <person name="Grigoriev I.V."/>
            <person name="Machida M."/>
            <person name="Baker S.E."/>
            <person name="Andersen M.R."/>
        </authorList>
    </citation>
    <scope>NUCLEOTIDE SEQUENCE [LARGE SCALE GENOMIC DNA]</scope>
    <source>
        <strain evidence="2 3">IBT 18842</strain>
    </source>
</reference>
<organism evidence="2 3">
    <name type="scientific">Aspergillus avenaceus</name>
    <dbReference type="NCBI Taxonomy" id="36643"/>
    <lineage>
        <taxon>Eukaryota</taxon>
        <taxon>Fungi</taxon>
        <taxon>Dikarya</taxon>
        <taxon>Ascomycota</taxon>
        <taxon>Pezizomycotina</taxon>
        <taxon>Eurotiomycetes</taxon>
        <taxon>Eurotiomycetidae</taxon>
        <taxon>Eurotiales</taxon>
        <taxon>Aspergillaceae</taxon>
        <taxon>Aspergillus</taxon>
        <taxon>Aspergillus subgen. Circumdati</taxon>
    </lineage>
</organism>